<sequence>MSSLALVLAADQETDCQNRIMVDVAPVVGSGTSSSSTVETVSVDGRSAFLARQTNLGEQADTFNATAAAALYSQYAVIQQQYTAALAAVARAAAAAAAAASRSNSTGSGCLAPSMPYPYLIATGQQFVSNLSLSTVSTTATAAATTASDSVVIENSSAKRKRSLTGRLSSNNTGDSSALNEQQQQQQPSSSSSSSSVCCLLLQSTSTTASSNNNTATTTTNNNNSSSSVEKIFSTAGRESPAMGATRVNHKAVEEHISRLISENEALLEPSPVLLKRRSYTRQHFGSFDQGSSTGGHRNVNANAAVCSAKQKASSSNSSNNCNTMSSSNVKTMRSQSLVDAELLLSTFKRKSSPSPDDLHRGFHRSSVDCGRLRNRTDTGSLSPRSASVEAVHQVSTGKQGSALCAYCSVGFRNVDACKAHEIRCAQRPSLSSIESSPAAIVEASSPLSCSSSCCSSSCCCSSSSTSSCSANTSSTFSSNVIFALQLGNSTSTPLQPYCNTVRVPKLLDLEPMRSSQNQPSLITQSTFCTVRRRPVPQQKLAIARQSIWLDGIPQSTLNISSTGDDTERRTDTADAHFNILLMGCYRLQKLHHMPLLCYTTAVQEFAHSMRMTHSSYWKYSKKLRKLSKLDHTPTTAAIAIINNGNSNTITSNNNNNNDNCTSLVLQLKVDQCQQQQQNSEKNDTSNDCTISSWQRSSVDDETFQRNQNFSSAYKKGRGRGRYVCDRCGIRCKKPSVLKKHFRCHLDIRPYSCPLCMFSFKSKGNLTKHMKSKAHSRRSSQQALTAVINSTTIPNTIASSSSSSSLSSTIRQTSTTSLIITLAEGMEPGTQSTINQIQKINVEQQFAKSDEETSSASEMFEDFYYDNCFILVGSFDLRLTNNNVQQLHQLARFLQNVDEVVVEKVFSHHCKPHCFSNVKIWLFMLDVALKMNVCMHIVSVSKKHDAMDTSNRLRYFKQGCRSHTPSELAAYSEDDDEEPERCSSAPLILRSDGSVTAGDYCPQTTDSTDAASSGEPAPNSDNSKQLNQQPTPALEEGEQQRQEELVLGGKENNSIIAAAVVAAAACTASVGPGQNGDSGRLAPAPAVGGGAVAHDFDKFYSSMTAEGRLECPICGKRFNKYSLLRLHENVHAFEQSNRKGRHDLKCPECHCSFRSRSLLHKHMLNAHPFDGDHQTVELTDRRNHCSLNGHYDDGGAKRPAAAESPDGAQWSSTPKRHAAVNASASNPRPFQCADCDSAFRIHGHLAKHLRSKLHIMKLESVGKLPVGTFAKIEELGVHSFHDMDTSSSENALRSLLRILAKSTTADGNQDQQQQQLNTKADTTKCRLGTEEATPVGEVTNSGAVGVASSITAETGDDDGNDGDETLIDVEALPPPPPQPSTDKRSKVASPNPPEPVGSMKLARELPSQPGAGRSVVAGLWVPPTSDQLISAAASCRLPAHVATAPVPVDTTVASSFFSSSSTSCSSSSSSACSSTFNDHAVVDSAAGKSLDNVHAVNSETERGEVFCDWCQVCFPSVVDLEVHMHTDHILMRDGRDYRCTLANCDKIYPNMDCLRQHVKLHFVAGSEQLATAADLVTDSRRQYSHHHQQQQQPTTTTATATAAVLPPSTSTFKPTPPKRSRRTGHNNSNKLLDHHQQQQQHRTTVNYKDSAGGGGVVVLIHGGQIQNRSTTSSSSSSSNTNTNKSNACISSPTSDSEASRSSAFSRSCGSPAAASPVGAESSASAVGACIPTDLSSEAGRSAFSVSNSAGAAPLRRCSSLKRRSSLITSSSGSNSGSSTPLFSAAVQHSGTIPLAPGKRARISSGGINDFPTTTTTTTTNSSNSIHNSVVEQNKLLTSKIQQTSDLQAAPPSLPSIPSCSAFLPVSSSLQHFAWNQPISPHLGLTGPNSHPLLFAGRELLLPQPHPLVTGGGPSMPVPAPAPGFSPLHLSQFYDQLWAASVLNAVQNYAGLAAAATPISPTVVAAAAAAAAAATAACGASTTTTTSSSTTNTQNNNNNNNNLLVCFICCKQCSNVIDLQEHMLGHSQPRPYVCEFCDAGFTSIRALQAHRPCRLQNYVCCAHSNNTLTIPTLIIIITFDLPEEEKSYSLMNNNTQLLLTFSASLNVMSVTAAMDSKFLKALAIMCGALAAVG</sequence>
<evidence type="ECO:0000259" key="11">
    <source>
        <dbReference type="PROSITE" id="PS50157"/>
    </source>
</evidence>
<feature type="domain" description="C2H2-type" evidence="11">
    <location>
        <begin position="1109"/>
        <end position="1136"/>
    </location>
</feature>
<evidence type="ECO:0000256" key="4">
    <source>
        <dbReference type="ARBA" id="ARBA00022771"/>
    </source>
</evidence>
<keyword evidence="3" id="KW-0677">Repeat</keyword>
<evidence type="ECO:0000256" key="10">
    <source>
        <dbReference type="SAM" id="MobiDB-lite"/>
    </source>
</evidence>
<feature type="domain" description="C2H2-type" evidence="11">
    <location>
        <begin position="1230"/>
        <end position="1259"/>
    </location>
</feature>
<dbReference type="InterPro" id="IPR036236">
    <property type="entry name" value="Znf_C2H2_sf"/>
</dbReference>
<dbReference type="PANTHER" id="PTHR45944:SF2">
    <property type="entry name" value="SCHNURRI, ISOFORM F"/>
    <property type="match status" value="1"/>
</dbReference>
<comment type="caution">
    <text evidence="12">The sequence shown here is derived from an EMBL/GenBank/DDBJ whole genome shotgun (WGS) entry which is preliminary data.</text>
</comment>
<accession>A0A0V1CZ94</accession>
<evidence type="ECO:0000256" key="1">
    <source>
        <dbReference type="ARBA" id="ARBA00004123"/>
    </source>
</evidence>
<feature type="compositionally biased region" description="Polar residues" evidence="10">
    <location>
        <begin position="166"/>
        <end position="175"/>
    </location>
</feature>
<feature type="compositionally biased region" description="Low complexity" evidence="10">
    <location>
        <begin position="1589"/>
        <end position="1613"/>
    </location>
</feature>
<feature type="domain" description="C2H2-type" evidence="11">
    <location>
        <begin position="1537"/>
        <end position="1561"/>
    </location>
</feature>
<dbReference type="GO" id="GO:0008270">
    <property type="term" value="F:zinc ion binding"/>
    <property type="evidence" value="ECO:0007669"/>
    <property type="project" value="UniProtKB-KW"/>
</dbReference>
<feature type="domain" description="C2H2-type" evidence="11">
    <location>
        <begin position="751"/>
        <end position="780"/>
    </location>
</feature>
<dbReference type="Proteomes" id="UP000054653">
    <property type="component" value="Unassembled WGS sequence"/>
</dbReference>
<proteinExistence type="predicted"/>
<feature type="region of interest" description="Disordered" evidence="10">
    <location>
        <begin position="1665"/>
        <end position="1722"/>
    </location>
</feature>
<keyword evidence="8" id="KW-0539">Nucleus</keyword>
<evidence type="ECO:0000256" key="8">
    <source>
        <dbReference type="ARBA" id="ARBA00023242"/>
    </source>
</evidence>
<dbReference type="InterPro" id="IPR051969">
    <property type="entry name" value="Zinc-finger_DNA-bd_regulators"/>
</dbReference>
<feature type="domain" description="C2H2-type" evidence="11">
    <location>
        <begin position="1144"/>
        <end position="1167"/>
    </location>
</feature>
<evidence type="ECO:0000313" key="12">
    <source>
        <dbReference type="EMBL" id="KRY54535.1"/>
    </source>
</evidence>
<gene>
    <name evidence="12" type="primary">Hivep1</name>
    <name evidence="12" type="ORF">T03_11253</name>
</gene>
<feature type="region of interest" description="Disordered" evidence="10">
    <location>
        <begin position="1189"/>
        <end position="1226"/>
    </location>
</feature>
<evidence type="ECO:0000256" key="7">
    <source>
        <dbReference type="ARBA" id="ARBA00023163"/>
    </source>
</evidence>
<name>A0A0V1CZ94_TRIBR</name>
<feature type="compositionally biased region" description="Polar residues" evidence="10">
    <location>
        <begin position="1002"/>
        <end position="1011"/>
    </location>
</feature>
<organism evidence="12 13">
    <name type="scientific">Trichinella britovi</name>
    <name type="common">Parasitic roundworm</name>
    <dbReference type="NCBI Taxonomy" id="45882"/>
    <lineage>
        <taxon>Eukaryota</taxon>
        <taxon>Metazoa</taxon>
        <taxon>Ecdysozoa</taxon>
        <taxon>Nematoda</taxon>
        <taxon>Enoplea</taxon>
        <taxon>Dorylaimia</taxon>
        <taxon>Trichinellida</taxon>
        <taxon>Trichinellidae</taxon>
        <taxon>Trichinella</taxon>
    </lineage>
</organism>
<protein>
    <submittedName>
        <fullName evidence="12">Zinc finger protein 40</fullName>
    </submittedName>
</protein>
<dbReference type="OrthoDB" id="10042249at2759"/>
<keyword evidence="2" id="KW-0479">Metal-binding</keyword>
<feature type="region of interest" description="Disordered" evidence="10">
    <location>
        <begin position="155"/>
        <end position="194"/>
    </location>
</feature>
<evidence type="ECO:0000313" key="13">
    <source>
        <dbReference type="Proteomes" id="UP000054653"/>
    </source>
</evidence>
<dbReference type="Gene3D" id="3.30.160.60">
    <property type="entry name" value="Classic Zinc Finger"/>
    <property type="match status" value="6"/>
</dbReference>
<evidence type="ECO:0000256" key="3">
    <source>
        <dbReference type="ARBA" id="ARBA00022737"/>
    </source>
</evidence>
<dbReference type="PROSITE" id="PS00028">
    <property type="entry name" value="ZINC_FINGER_C2H2_1"/>
    <property type="match status" value="7"/>
</dbReference>
<keyword evidence="13" id="KW-1185">Reference proteome</keyword>
<dbReference type="GO" id="GO:0005634">
    <property type="term" value="C:nucleus"/>
    <property type="evidence" value="ECO:0007669"/>
    <property type="project" value="UniProtKB-SubCell"/>
</dbReference>
<feature type="region of interest" description="Disordered" evidence="10">
    <location>
        <begin position="208"/>
        <end position="232"/>
    </location>
</feature>
<feature type="compositionally biased region" description="Acidic residues" evidence="10">
    <location>
        <begin position="1354"/>
        <end position="1367"/>
    </location>
</feature>
<feature type="compositionally biased region" description="Low complexity" evidence="10">
    <location>
        <begin position="176"/>
        <end position="194"/>
    </location>
</feature>
<feature type="region of interest" description="Disordered" evidence="10">
    <location>
        <begin position="1579"/>
        <end position="1652"/>
    </location>
</feature>
<reference evidence="12 13" key="1">
    <citation type="submission" date="2015-01" db="EMBL/GenBank/DDBJ databases">
        <title>Evolution of Trichinella species and genotypes.</title>
        <authorList>
            <person name="Korhonen P.K."/>
            <person name="Edoardo P."/>
            <person name="Giuseppe L.R."/>
            <person name="Gasser R.B."/>
        </authorList>
    </citation>
    <scope>NUCLEOTIDE SEQUENCE [LARGE SCALE GENOMIC DNA]</scope>
    <source>
        <strain evidence="12">ISS120</strain>
    </source>
</reference>
<feature type="compositionally biased region" description="Polar residues" evidence="10">
    <location>
        <begin position="1019"/>
        <end position="1031"/>
    </location>
</feature>
<dbReference type="GO" id="GO:0000978">
    <property type="term" value="F:RNA polymerase II cis-regulatory region sequence-specific DNA binding"/>
    <property type="evidence" value="ECO:0007669"/>
    <property type="project" value="TreeGrafter"/>
</dbReference>
<comment type="subcellular location">
    <subcellularLocation>
        <location evidence="1">Nucleus</location>
    </subcellularLocation>
</comment>
<feature type="region of interest" description="Disordered" evidence="10">
    <location>
        <begin position="1304"/>
        <end position="1324"/>
    </location>
</feature>
<dbReference type="SUPFAM" id="SSF57667">
    <property type="entry name" value="beta-beta-alpha zinc fingers"/>
    <property type="match status" value="4"/>
</dbReference>
<evidence type="ECO:0000256" key="2">
    <source>
        <dbReference type="ARBA" id="ARBA00022723"/>
    </source>
</evidence>
<evidence type="ECO:0000256" key="9">
    <source>
        <dbReference type="PROSITE-ProRule" id="PRU00042"/>
    </source>
</evidence>
<dbReference type="Pfam" id="PF00096">
    <property type="entry name" value="zf-C2H2"/>
    <property type="match status" value="2"/>
</dbReference>
<evidence type="ECO:0000256" key="6">
    <source>
        <dbReference type="ARBA" id="ARBA00023015"/>
    </source>
</evidence>
<dbReference type="PROSITE" id="PS50157">
    <property type="entry name" value="ZINC_FINGER_C2H2_2"/>
    <property type="match status" value="6"/>
</dbReference>
<dbReference type="PANTHER" id="PTHR45944">
    <property type="entry name" value="SCHNURRI, ISOFORM F"/>
    <property type="match status" value="1"/>
</dbReference>
<dbReference type="STRING" id="45882.A0A0V1CZ94"/>
<keyword evidence="7" id="KW-0804">Transcription</keyword>
<dbReference type="GO" id="GO:0000981">
    <property type="term" value="F:DNA-binding transcription factor activity, RNA polymerase II-specific"/>
    <property type="evidence" value="ECO:0007669"/>
    <property type="project" value="TreeGrafter"/>
</dbReference>
<keyword evidence="6" id="KW-0805">Transcription regulation</keyword>
<keyword evidence="5" id="KW-0862">Zinc</keyword>
<dbReference type="SMART" id="SM00355">
    <property type="entry name" value="ZnF_C2H2"/>
    <property type="match status" value="9"/>
</dbReference>
<feature type="region of interest" description="Disordered" evidence="10">
    <location>
        <begin position="1794"/>
        <end position="1824"/>
    </location>
</feature>
<dbReference type="InterPro" id="IPR013087">
    <property type="entry name" value="Znf_C2H2_type"/>
</dbReference>
<feature type="region of interest" description="Disordered" evidence="10">
    <location>
        <begin position="1351"/>
        <end position="1410"/>
    </location>
</feature>
<dbReference type="EMBL" id="JYDI01000068">
    <property type="protein sequence ID" value="KRY54535.1"/>
    <property type="molecule type" value="Genomic_DNA"/>
</dbReference>
<feature type="region of interest" description="Disordered" evidence="10">
    <location>
        <begin position="967"/>
        <end position="1043"/>
    </location>
</feature>
<keyword evidence="4 9" id="KW-0863">Zinc-finger</keyword>
<feature type="domain" description="C2H2-type" evidence="11">
    <location>
        <begin position="723"/>
        <end position="750"/>
    </location>
</feature>
<evidence type="ECO:0000256" key="5">
    <source>
        <dbReference type="ARBA" id="ARBA00022833"/>
    </source>
</evidence>
<feature type="compositionally biased region" description="Low complexity" evidence="10">
    <location>
        <begin position="208"/>
        <end position="228"/>
    </location>
</feature>